<organism evidence="2 3">
    <name type="scientific">Paenisporosarcina macmurdoensis</name>
    <dbReference type="NCBI Taxonomy" id="212659"/>
    <lineage>
        <taxon>Bacteria</taxon>
        <taxon>Bacillati</taxon>
        <taxon>Bacillota</taxon>
        <taxon>Bacilli</taxon>
        <taxon>Bacillales</taxon>
        <taxon>Caryophanaceae</taxon>
        <taxon>Paenisporosarcina</taxon>
    </lineage>
</organism>
<feature type="signal peptide" evidence="1">
    <location>
        <begin position="1"/>
        <end position="30"/>
    </location>
</feature>
<name>A0ABW1L6U6_9BACL</name>
<dbReference type="RefSeq" id="WP_377733836.1">
    <property type="nucleotide sequence ID" value="NZ_JBHSRI010000016.1"/>
</dbReference>
<dbReference type="Proteomes" id="UP001596170">
    <property type="component" value="Unassembled WGS sequence"/>
</dbReference>
<keyword evidence="3" id="KW-1185">Reference proteome</keyword>
<evidence type="ECO:0000256" key="1">
    <source>
        <dbReference type="SAM" id="SignalP"/>
    </source>
</evidence>
<reference evidence="3" key="1">
    <citation type="journal article" date="2019" name="Int. J. Syst. Evol. Microbiol.">
        <title>The Global Catalogue of Microorganisms (GCM) 10K type strain sequencing project: providing services to taxonomists for standard genome sequencing and annotation.</title>
        <authorList>
            <consortium name="The Broad Institute Genomics Platform"/>
            <consortium name="The Broad Institute Genome Sequencing Center for Infectious Disease"/>
            <person name="Wu L."/>
            <person name="Ma J."/>
        </authorList>
    </citation>
    <scope>NUCLEOTIDE SEQUENCE [LARGE SCALE GENOMIC DNA]</scope>
    <source>
        <strain evidence="3">CCUG 54527</strain>
    </source>
</reference>
<evidence type="ECO:0000313" key="3">
    <source>
        <dbReference type="Proteomes" id="UP001596170"/>
    </source>
</evidence>
<proteinExistence type="predicted"/>
<accession>A0ABW1L6U6</accession>
<dbReference type="EMBL" id="JBHSRI010000016">
    <property type="protein sequence ID" value="MFC6039695.1"/>
    <property type="molecule type" value="Genomic_DNA"/>
</dbReference>
<evidence type="ECO:0000313" key="2">
    <source>
        <dbReference type="EMBL" id="MFC6039695.1"/>
    </source>
</evidence>
<feature type="chain" id="PRO_5045457253" evidence="1">
    <location>
        <begin position="31"/>
        <end position="111"/>
    </location>
</feature>
<gene>
    <name evidence="2" type="ORF">ACFPYN_09720</name>
</gene>
<sequence>MKNNFRFLLTLAMTFSMFVATLSLSTRVDASELMLDSEGNVISNAEIEAVAAQLEFVHDEASIYDDNGTFLGFDIDKIEAEYGSDLGVSHLQAPAPGELYFYHIQRNRGVA</sequence>
<protein>
    <submittedName>
        <fullName evidence="2">Uncharacterized protein</fullName>
    </submittedName>
</protein>
<comment type="caution">
    <text evidence="2">The sequence shown here is derived from an EMBL/GenBank/DDBJ whole genome shotgun (WGS) entry which is preliminary data.</text>
</comment>
<keyword evidence="1" id="KW-0732">Signal</keyword>